<dbReference type="SMART" id="SM00543">
    <property type="entry name" value="MIF4G"/>
    <property type="match status" value="1"/>
</dbReference>
<comment type="caution">
    <text evidence="11">The sequence shown here is derived from an EMBL/GenBank/DDBJ whole genome shotgun (WGS) entry which is preliminary data.</text>
</comment>
<feature type="region of interest" description="Disordered" evidence="9">
    <location>
        <begin position="648"/>
        <end position="683"/>
    </location>
</feature>
<accession>A0AA36CI22</accession>
<dbReference type="Pfam" id="PF02854">
    <property type="entry name" value="MIF4G"/>
    <property type="match status" value="1"/>
</dbReference>
<sequence>MSFARRIEYDEDAVSAKRARGDMGDRVVEPPAELHELLSKLGDPGPVSLESSIEEMVTLLDKELEHRRQKVIDVLTSCVVYMPHKLTVYSTLVGLLNAKHYTFGGEIVEKLCADLQAFLEAENYNYSLHLSIFLCDLGNCRVLSLNSVVEFLEGYLEAAFEEDIPQVRADWFVYAVLHSLPWIGGELAEKKTSELDNILDGLSRYIEARSRKHVELLQVWTGEGGHDQEDYLDSLWAQMTTLREAGWKEQFIGRHYIAFDDRLQDALQHNLPTFNPPPHSTARNYPSPWIVFRLFDYTHCPPGPVLPGAHSIERFLIDEEINWILEQNLLDPKQCVKALLNYPKRAQIPLHYCIMEVFFSQMLRLPAAPHNHLVYASVIIDLCNNQAATVPQVLGVAVELLYDRLDTMQPVCVDRLQQWFTFNLANMDYQYEWAKWGDCLDKGDYNNKKVFVREVIERCLRFSYYDKIKERFNPFFKALVPPPQDVICPMDNPDHPEYERGKQFGQLFQEKAPADRFLPELTKEGGDGFDGDAFATFLSMMLKLASKSFSHNFSALMKYHKVLKEVCDSSEDMQGVLLRTLYTSWKNNIQYIVVMIDKYLKAQVIDCGVLVEWIFSDEMRAEHHRQWPWEVLNSALIKLSKHVANLRKEVDQKKQKKPPPLSATTDDDGMVNEKEDEMDDGDDNLHTKQQHLDNLVDFEKNLFLAVLHKFSIFLTEHVVLSEREGKEYRDEWFQWMMGRFREIFLQHHGELYPMRDELQEKLFSTAEIATAVTDVFKQSIAFRS</sequence>
<dbReference type="SUPFAM" id="SSF48371">
    <property type="entry name" value="ARM repeat"/>
    <property type="match status" value="3"/>
</dbReference>
<dbReference type="AlphaFoldDB" id="A0AA36CI22"/>
<evidence type="ECO:0000256" key="3">
    <source>
        <dbReference type="ARBA" id="ARBA00019879"/>
    </source>
</evidence>
<evidence type="ECO:0000259" key="10">
    <source>
        <dbReference type="SMART" id="SM00543"/>
    </source>
</evidence>
<gene>
    <name evidence="11" type="ORF">MSPICULIGERA_LOCUS7924</name>
</gene>
<feature type="non-terminal residue" evidence="11">
    <location>
        <position position="784"/>
    </location>
</feature>
<dbReference type="InterPro" id="IPR015172">
    <property type="entry name" value="MIF4G-like_typ-1"/>
</dbReference>
<evidence type="ECO:0000256" key="7">
    <source>
        <dbReference type="ARBA" id="ARBA00023242"/>
    </source>
</evidence>
<dbReference type="InterPro" id="IPR016024">
    <property type="entry name" value="ARM-type_fold"/>
</dbReference>
<keyword evidence="7" id="KW-0539">Nucleus</keyword>
<reference evidence="11" key="1">
    <citation type="submission" date="2023-06" db="EMBL/GenBank/DDBJ databases">
        <authorList>
            <person name="Delattre M."/>
        </authorList>
    </citation>
    <scope>NUCLEOTIDE SEQUENCE</scope>
    <source>
        <strain evidence="11">AF72</strain>
    </source>
</reference>
<dbReference type="PANTHER" id="PTHR12412:SF2">
    <property type="entry name" value="NUCLEAR CAP-BINDING PROTEIN SUBUNIT 1"/>
    <property type="match status" value="1"/>
</dbReference>
<evidence type="ECO:0000313" key="11">
    <source>
        <dbReference type="EMBL" id="CAJ0569444.1"/>
    </source>
</evidence>
<protein>
    <recommendedName>
        <fullName evidence="3">Nuclear cap-binding protein subunit 1</fullName>
    </recommendedName>
    <alternativeName>
        <fullName evidence="8">80 kDa nuclear cap-binding protein</fullName>
    </alternativeName>
</protein>
<dbReference type="PANTHER" id="PTHR12412">
    <property type="entry name" value="CAP BINDING PROTEIN"/>
    <property type="match status" value="1"/>
</dbReference>
<evidence type="ECO:0000256" key="6">
    <source>
        <dbReference type="ARBA" id="ARBA00023187"/>
    </source>
</evidence>
<keyword evidence="5" id="KW-0506">mRNA capping</keyword>
<evidence type="ECO:0000256" key="8">
    <source>
        <dbReference type="ARBA" id="ARBA00030965"/>
    </source>
</evidence>
<dbReference type="GO" id="GO:0000339">
    <property type="term" value="F:RNA cap binding"/>
    <property type="evidence" value="ECO:0007669"/>
    <property type="project" value="InterPro"/>
</dbReference>
<dbReference type="Pfam" id="PF09090">
    <property type="entry name" value="MIF4G_like_2"/>
    <property type="match status" value="1"/>
</dbReference>
<dbReference type="InterPro" id="IPR015174">
    <property type="entry name" value="MIF4G-like_typ-2"/>
</dbReference>
<keyword evidence="6" id="KW-0508">mRNA splicing</keyword>
<organism evidence="11 12">
    <name type="scientific">Mesorhabditis spiculigera</name>
    <dbReference type="NCBI Taxonomy" id="96644"/>
    <lineage>
        <taxon>Eukaryota</taxon>
        <taxon>Metazoa</taxon>
        <taxon>Ecdysozoa</taxon>
        <taxon>Nematoda</taxon>
        <taxon>Chromadorea</taxon>
        <taxon>Rhabditida</taxon>
        <taxon>Rhabditina</taxon>
        <taxon>Rhabditomorpha</taxon>
        <taxon>Rhabditoidea</taxon>
        <taxon>Rhabditidae</taxon>
        <taxon>Mesorhabditinae</taxon>
        <taxon>Mesorhabditis</taxon>
    </lineage>
</organism>
<evidence type="ECO:0000256" key="9">
    <source>
        <dbReference type="SAM" id="MobiDB-lite"/>
    </source>
</evidence>
<dbReference type="GO" id="GO:0005846">
    <property type="term" value="C:nuclear cap binding complex"/>
    <property type="evidence" value="ECO:0007669"/>
    <property type="project" value="InterPro"/>
</dbReference>
<dbReference type="InterPro" id="IPR003890">
    <property type="entry name" value="MIF4G-like_typ-3"/>
</dbReference>
<dbReference type="GO" id="GO:0000184">
    <property type="term" value="P:nuclear-transcribed mRNA catabolic process, nonsense-mediated decay"/>
    <property type="evidence" value="ECO:0007669"/>
    <property type="project" value="TreeGrafter"/>
</dbReference>
<keyword evidence="4" id="KW-0507">mRNA processing</keyword>
<feature type="compositionally biased region" description="Acidic residues" evidence="9">
    <location>
        <begin position="665"/>
        <end position="682"/>
    </location>
</feature>
<evidence type="ECO:0000256" key="5">
    <source>
        <dbReference type="ARBA" id="ARBA00023042"/>
    </source>
</evidence>
<dbReference type="Pfam" id="PF09088">
    <property type="entry name" value="MIF4G_like"/>
    <property type="match status" value="1"/>
</dbReference>
<dbReference type="GO" id="GO:0005634">
    <property type="term" value="C:nucleus"/>
    <property type="evidence" value="ECO:0007669"/>
    <property type="project" value="UniProtKB-SubCell"/>
</dbReference>
<dbReference type="GO" id="GO:0003729">
    <property type="term" value="F:mRNA binding"/>
    <property type="evidence" value="ECO:0007669"/>
    <property type="project" value="TreeGrafter"/>
</dbReference>
<dbReference type="GO" id="GO:0006370">
    <property type="term" value="P:7-methylguanosine mRNA capping"/>
    <property type="evidence" value="ECO:0007669"/>
    <property type="project" value="UniProtKB-KW"/>
</dbReference>
<dbReference type="Proteomes" id="UP001177023">
    <property type="component" value="Unassembled WGS sequence"/>
</dbReference>
<evidence type="ECO:0000256" key="4">
    <source>
        <dbReference type="ARBA" id="ARBA00022664"/>
    </source>
</evidence>
<name>A0AA36CI22_9BILA</name>
<evidence type="ECO:0000256" key="1">
    <source>
        <dbReference type="ARBA" id="ARBA00004123"/>
    </source>
</evidence>
<dbReference type="InterPro" id="IPR027159">
    <property type="entry name" value="CBP80"/>
</dbReference>
<dbReference type="GO" id="GO:0006406">
    <property type="term" value="P:mRNA export from nucleus"/>
    <property type="evidence" value="ECO:0007669"/>
    <property type="project" value="InterPro"/>
</dbReference>
<dbReference type="GO" id="GO:0008380">
    <property type="term" value="P:RNA splicing"/>
    <property type="evidence" value="ECO:0007669"/>
    <property type="project" value="UniProtKB-KW"/>
</dbReference>
<comment type="similarity">
    <text evidence="2">Belongs to the NCBP1 family.</text>
</comment>
<feature type="domain" description="MIF4G" evidence="10">
    <location>
        <begin position="31"/>
        <end position="243"/>
    </location>
</feature>
<evidence type="ECO:0000256" key="2">
    <source>
        <dbReference type="ARBA" id="ARBA00007413"/>
    </source>
</evidence>
<dbReference type="Gene3D" id="1.25.40.180">
    <property type="match status" value="3"/>
</dbReference>
<proteinExistence type="inferred from homology"/>
<keyword evidence="12" id="KW-1185">Reference proteome</keyword>
<evidence type="ECO:0000313" key="12">
    <source>
        <dbReference type="Proteomes" id="UP001177023"/>
    </source>
</evidence>
<dbReference type="EMBL" id="CATQJA010002030">
    <property type="protein sequence ID" value="CAJ0569444.1"/>
    <property type="molecule type" value="Genomic_DNA"/>
</dbReference>
<comment type="subcellular location">
    <subcellularLocation>
        <location evidence="1">Nucleus</location>
    </subcellularLocation>
</comment>